<dbReference type="EMBL" id="NPDU01000021">
    <property type="protein sequence ID" value="PJZ62112.1"/>
    <property type="molecule type" value="Genomic_DNA"/>
</dbReference>
<dbReference type="Proteomes" id="UP000232188">
    <property type="component" value="Unassembled WGS sequence"/>
</dbReference>
<dbReference type="AlphaFoldDB" id="A0A2M9YNH3"/>
<protein>
    <submittedName>
        <fullName evidence="1">Uncharacterized protein</fullName>
    </submittedName>
</protein>
<dbReference type="OrthoDB" id="344191at2"/>
<proteinExistence type="predicted"/>
<accession>A0A2M9YNH3</accession>
<dbReference type="Proteomes" id="UP000232149">
    <property type="component" value="Unassembled WGS sequence"/>
</dbReference>
<dbReference type="EMBL" id="NPDV01000009">
    <property type="protein sequence ID" value="PJZ53098.1"/>
    <property type="molecule type" value="Genomic_DNA"/>
</dbReference>
<reference evidence="3 4" key="1">
    <citation type="submission" date="2017-07" db="EMBL/GenBank/DDBJ databases">
        <title>Leptospira spp. isolated from tropical soils.</title>
        <authorList>
            <person name="Thibeaux R."/>
            <person name="Iraola G."/>
            <person name="Ferres I."/>
            <person name="Bierque E."/>
            <person name="Girault D."/>
            <person name="Soupe-Gilbert M.-E."/>
            <person name="Picardeau M."/>
            <person name="Goarant C."/>
        </authorList>
    </citation>
    <scope>NUCLEOTIDE SEQUENCE [LARGE SCALE GENOMIC DNA]</scope>
    <source>
        <strain evidence="1 4">FH2-B-C1</strain>
        <strain evidence="2 3">FH2-B-D1</strain>
    </source>
</reference>
<dbReference type="RefSeq" id="WP_100785948.1">
    <property type="nucleotide sequence ID" value="NZ_NPDU01000021.1"/>
</dbReference>
<dbReference type="Pfam" id="PF14136">
    <property type="entry name" value="DUF4303"/>
    <property type="match status" value="1"/>
</dbReference>
<comment type="caution">
    <text evidence="1">The sequence shown here is derived from an EMBL/GenBank/DDBJ whole genome shotgun (WGS) entry which is preliminary data.</text>
</comment>
<evidence type="ECO:0000313" key="1">
    <source>
        <dbReference type="EMBL" id="PJZ53098.1"/>
    </source>
</evidence>
<keyword evidence="3" id="KW-1185">Reference proteome</keyword>
<organism evidence="1 4">
    <name type="scientific">Leptospira adleri</name>
    <dbReference type="NCBI Taxonomy" id="2023186"/>
    <lineage>
        <taxon>Bacteria</taxon>
        <taxon>Pseudomonadati</taxon>
        <taxon>Spirochaetota</taxon>
        <taxon>Spirochaetia</taxon>
        <taxon>Leptospirales</taxon>
        <taxon>Leptospiraceae</taxon>
        <taxon>Leptospira</taxon>
    </lineage>
</organism>
<dbReference type="InterPro" id="IPR025409">
    <property type="entry name" value="DUF4303"/>
</dbReference>
<evidence type="ECO:0000313" key="3">
    <source>
        <dbReference type="Proteomes" id="UP000232149"/>
    </source>
</evidence>
<evidence type="ECO:0000313" key="2">
    <source>
        <dbReference type="EMBL" id="PJZ62112.1"/>
    </source>
</evidence>
<gene>
    <name evidence="2" type="ORF">CH376_10020</name>
    <name evidence="1" type="ORF">CH380_11830</name>
</gene>
<evidence type="ECO:0000313" key="4">
    <source>
        <dbReference type="Proteomes" id="UP000232188"/>
    </source>
</evidence>
<sequence>MFDVQRLANFALSEIEKFSKEHPNETFYTFAIDSSLLCLNSIEHFEKSLKEFASTTPRYYDSPDQIRKLRESPSSWAYNGFVCFRTLNDAAKNASESGPFDENLYEEHCGLDKEEQKESAYAVAMDEVLDILKKKDAFRVLKKISDFRILSVTHPD</sequence>
<name>A0A2M9YNH3_9LEPT</name>